<keyword evidence="3" id="KW-1185">Reference proteome</keyword>
<gene>
    <name evidence="2" type="ORF">LITE_LOCUS29807</name>
</gene>
<evidence type="ECO:0000313" key="2">
    <source>
        <dbReference type="EMBL" id="CAI0448482.1"/>
    </source>
</evidence>
<evidence type="ECO:0000313" key="3">
    <source>
        <dbReference type="Proteomes" id="UP001154282"/>
    </source>
</evidence>
<dbReference type="InterPro" id="IPR012337">
    <property type="entry name" value="RNaseH-like_sf"/>
</dbReference>
<name>A0AAV0MNY2_9ROSI</name>
<dbReference type="AlphaFoldDB" id="A0AAV0MNY2"/>
<organism evidence="2 3">
    <name type="scientific">Linum tenue</name>
    <dbReference type="NCBI Taxonomy" id="586396"/>
    <lineage>
        <taxon>Eukaryota</taxon>
        <taxon>Viridiplantae</taxon>
        <taxon>Streptophyta</taxon>
        <taxon>Embryophyta</taxon>
        <taxon>Tracheophyta</taxon>
        <taxon>Spermatophyta</taxon>
        <taxon>Magnoliopsida</taxon>
        <taxon>eudicotyledons</taxon>
        <taxon>Gunneridae</taxon>
        <taxon>Pentapetalae</taxon>
        <taxon>rosids</taxon>
        <taxon>fabids</taxon>
        <taxon>Malpighiales</taxon>
        <taxon>Linaceae</taxon>
        <taxon>Linum</taxon>
    </lineage>
</organism>
<dbReference type="Proteomes" id="UP001154282">
    <property type="component" value="Unassembled WGS sequence"/>
</dbReference>
<feature type="non-terminal residue" evidence="2">
    <location>
        <position position="1"/>
    </location>
</feature>
<feature type="domain" description="HAT C-terminal dimerisation" evidence="1">
    <location>
        <begin position="1"/>
        <end position="80"/>
    </location>
</feature>
<comment type="caution">
    <text evidence="2">The sequence shown here is derived from an EMBL/GenBank/DDBJ whole genome shotgun (WGS) entry which is preliminary data.</text>
</comment>
<dbReference type="GO" id="GO:0046983">
    <property type="term" value="F:protein dimerization activity"/>
    <property type="evidence" value="ECO:0007669"/>
    <property type="project" value="InterPro"/>
</dbReference>
<dbReference type="PANTHER" id="PTHR23272:SF166">
    <property type="entry name" value="ZINC FINGER BED DOMAIN-CONTAINING PROTEIN RICESLEEPER 2-LIKE ISOFORM X1"/>
    <property type="match status" value="1"/>
</dbReference>
<protein>
    <recommendedName>
        <fullName evidence="1">HAT C-terminal dimerisation domain-containing protein</fullName>
    </recommendedName>
</protein>
<sequence length="115" mass="13039">EYLDDKRLKRKQPLDVLLWWKNNESRFPELAHLARDILSIPITTVASESAFSMGGRVLNNWRSSLLPENAEALITTRNWLYGFPSDDRDNGLEVKISKAIGTSSMAANYTPISDE</sequence>
<dbReference type="SUPFAM" id="SSF53098">
    <property type="entry name" value="Ribonuclease H-like"/>
    <property type="match status" value="1"/>
</dbReference>
<evidence type="ECO:0000259" key="1">
    <source>
        <dbReference type="Pfam" id="PF05699"/>
    </source>
</evidence>
<dbReference type="InterPro" id="IPR008906">
    <property type="entry name" value="HATC_C_dom"/>
</dbReference>
<reference evidence="2" key="1">
    <citation type="submission" date="2022-08" db="EMBL/GenBank/DDBJ databases">
        <authorList>
            <person name="Gutierrez-Valencia J."/>
        </authorList>
    </citation>
    <scope>NUCLEOTIDE SEQUENCE</scope>
</reference>
<dbReference type="PANTHER" id="PTHR23272">
    <property type="entry name" value="BED FINGER-RELATED"/>
    <property type="match status" value="1"/>
</dbReference>
<accession>A0AAV0MNY2</accession>
<proteinExistence type="predicted"/>
<dbReference type="Pfam" id="PF05699">
    <property type="entry name" value="Dimer_Tnp_hAT"/>
    <property type="match status" value="1"/>
</dbReference>
<dbReference type="EMBL" id="CAMGYJ010000007">
    <property type="protein sequence ID" value="CAI0448482.1"/>
    <property type="molecule type" value="Genomic_DNA"/>
</dbReference>